<comment type="subcellular location">
    <subcellularLocation>
        <location evidence="1">Membrane</location>
        <topology evidence="1">Single-pass membrane protein</topology>
    </subcellularLocation>
</comment>
<dbReference type="AlphaFoldDB" id="A0A1W1EEU5"/>
<keyword evidence="4" id="KW-0472">Membrane</keyword>
<dbReference type="PROSITE" id="PS52015">
    <property type="entry name" value="TONB_CTD"/>
    <property type="match status" value="1"/>
</dbReference>
<accession>A0A1W1EEU5</accession>
<feature type="region of interest" description="Disordered" evidence="5">
    <location>
        <begin position="1"/>
        <end position="54"/>
    </location>
</feature>
<evidence type="ECO:0000256" key="2">
    <source>
        <dbReference type="ARBA" id="ARBA00022692"/>
    </source>
</evidence>
<keyword evidence="2" id="KW-0812">Transmembrane</keyword>
<proteinExistence type="predicted"/>
<gene>
    <name evidence="7" type="ORF">MNB_SV-5-1560</name>
</gene>
<dbReference type="GO" id="GO:0016020">
    <property type="term" value="C:membrane"/>
    <property type="evidence" value="ECO:0007669"/>
    <property type="project" value="UniProtKB-SubCell"/>
</dbReference>
<dbReference type="InterPro" id="IPR037682">
    <property type="entry name" value="TonB_C"/>
</dbReference>
<feature type="compositionally biased region" description="Pro residues" evidence="5">
    <location>
        <begin position="27"/>
        <end position="47"/>
    </location>
</feature>
<evidence type="ECO:0000256" key="4">
    <source>
        <dbReference type="ARBA" id="ARBA00023136"/>
    </source>
</evidence>
<evidence type="ECO:0000259" key="6">
    <source>
        <dbReference type="PROSITE" id="PS52015"/>
    </source>
</evidence>
<dbReference type="Gene3D" id="3.30.1150.10">
    <property type="match status" value="1"/>
</dbReference>
<name>A0A1W1EEU5_9ZZZZ</name>
<keyword evidence="3" id="KW-1133">Transmembrane helix</keyword>
<reference evidence="7" key="1">
    <citation type="submission" date="2016-10" db="EMBL/GenBank/DDBJ databases">
        <authorList>
            <person name="de Groot N.N."/>
        </authorList>
    </citation>
    <scope>NUCLEOTIDE SEQUENCE</scope>
</reference>
<dbReference type="NCBIfam" id="TIGR01352">
    <property type="entry name" value="tonB_Cterm"/>
    <property type="match status" value="1"/>
</dbReference>
<dbReference type="Pfam" id="PF03544">
    <property type="entry name" value="TonB_C"/>
    <property type="match status" value="1"/>
</dbReference>
<evidence type="ECO:0000256" key="5">
    <source>
        <dbReference type="SAM" id="MobiDB-lite"/>
    </source>
</evidence>
<evidence type="ECO:0000256" key="3">
    <source>
        <dbReference type="ARBA" id="ARBA00022989"/>
    </source>
</evidence>
<evidence type="ECO:0000256" key="1">
    <source>
        <dbReference type="ARBA" id="ARBA00004167"/>
    </source>
</evidence>
<evidence type="ECO:0000313" key="7">
    <source>
        <dbReference type="EMBL" id="SFZ98577.1"/>
    </source>
</evidence>
<sequence length="268" mass="30338">MKFPEMKTPPPSGKEQKISLNLSQFKTPPPAPKPVPKPTPVVPPIPKPIVKEPLKPTPVKKKKIVNNKKRVYVENLEENNVTKAEPKKKIVKKEIKKVEKKKVVKKKVIKRKPVKRRAPQKRSNSALANSLLKSASSMYPSQSATPASSGSYSANMINKLYGSEFNSYSPTQKNFIRKNLGLIHRITQRTLSRNGYPEVAVRTGQQGTNVVSFYLHPNGDISNLRLKTKIGYTALDENTLEVIRIAYKDYPLPNKKTKIIFYVQYSIY</sequence>
<dbReference type="InterPro" id="IPR006260">
    <property type="entry name" value="TonB/TolA_C"/>
</dbReference>
<organism evidence="7">
    <name type="scientific">hydrothermal vent metagenome</name>
    <dbReference type="NCBI Taxonomy" id="652676"/>
    <lineage>
        <taxon>unclassified sequences</taxon>
        <taxon>metagenomes</taxon>
        <taxon>ecological metagenomes</taxon>
    </lineage>
</organism>
<feature type="domain" description="TonB C-terminal" evidence="6">
    <location>
        <begin position="181"/>
        <end position="268"/>
    </location>
</feature>
<dbReference type="EMBL" id="FPKX01000055">
    <property type="protein sequence ID" value="SFZ98577.1"/>
    <property type="molecule type" value="Genomic_DNA"/>
</dbReference>
<protein>
    <submittedName>
        <fullName evidence="7">Ferric siderophore transport system, periplasmic binding protein TonB</fullName>
    </submittedName>
</protein>
<dbReference type="GO" id="GO:0055085">
    <property type="term" value="P:transmembrane transport"/>
    <property type="evidence" value="ECO:0007669"/>
    <property type="project" value="InterPro"/>
</dbReference>
<dbReference type="SUPFAM" id="SSF74653">
    <property type="entry name" value="TolA/TonB C-terminal domain"/>
    <property type="match status" value="1"/>
</dbReference>